<dbReference type="Proteomes" id="UP000235145">
    <property type="component" value="Unassembled WGS sequence"/>
</dbReference>
<sequence>MPRRNSARLNLNQRPEPQQQQQPQPPPRETNRPISLVELEEIIAHRIAAALANVTRGGVRNEASVQTNVRYDLMRVPSLMQHLHGGTTR</sequence>
<dbReference type="AlphaFoldDB" id="A0A9R1VX74"/>
<evidence type="ECO:0000256" key="1">
    <source>
        <dbReference type="SAM" id="MobiDB-lite"/>
    </source>
</evidence>
<name>A0A9R1VX74_LACSA</name>
<comment type="caution">
    <text evidence="2">The sequence shown here is derived from an EMBL/GenBank/DDBJ whole genome shotgun (WGS) entry which is preliminary data.</text>
</comment>
<evidence type="ECO:0000313" key="2">
    <source>
        <dbReference type="EMBL" id="KAJ0213194.1"/>
    </source>
</evidence>
<dbReference type="EMBL" id="NBSK02000004">
    <property type="protein sequence ID" value="KAJ0213194.1"/>
    <property type="molecule type" value="Genomic_DNA"/>
</dbReference>
<accession>A0A9R1VX74</accession>
<organism evidence="2 3">
    <name type="scientific">Lactuca sativa</name>
    <name type="common">Garden lettuce</name>
    <dbReference type="NCBI Taxonomy" id="4236"/>
    <lineage>
        <taxon>Eukaryota</taxon>
        <taxon>Viridiplantae</taxon>
        <taxon>Streptophyta</taxon>
        <taxon>Embryophyta</taxon>
        <taxon>Tracheophyta</taxon>
        <taxon>Spermatophyta</taxon>
        <taxon>Magnoliopsida</taxon>
        <taxon>eudicotyledons</taxon>
        <taxon>Gunneridae</taxon>
        <taxon>Pentapetalae</taxon>
        <taxon>asterids</taxon>
        <taxon>campanulids</taxon>
        <taxon>Asterales</taxon>
        <taxon>Asteraceae</taxon>
        <taxon>Cichorioideae</taxon>
        <taxon>Cichorieae</taxon>
        <taxon>Lactucinae</taxon>
        <taxon>Lactuca</taxon>
    </lineage>
</organism>
<evidence type="ECO:0000313" key="3">
    <source>
        <dbReference type="Proteomes" id="UP000235145"/>
    </source>
</evidence>
<protein>
    <submittedName>
        <fullName evidence="2">Uncharacterized protein</fullName>
    </submittedName>
</protein>
<feature type="region of interest" description="Disordered" evidence="1">
    <location>
        <begin position="1"/>
        <end position="33"/>
    </location>
</feature>
<gene>
    <name evidence="2" type="ORF">LSAT_V11C400201960</name>
</gene>
<feature type="compositionally biased region" description="Low complexity" evidence="1">
    <location>
        <begin position="13"/>
        <end position="22"/>
    </location>
</feature>
<keyword evidence="3" id="KW-1185">Reference proteome</keyword>
<reference evidence="2 3" key="1">
    <citation type="journal article" date="2017" name="Nat. Commun.">
        <title>Genome assembly with in vitro proximity ligation data and whole-genome triplication in lettuce.</title>
        <authorList>
            <person name="Reyes-Chin-Wo S."/>
            <person name="Wang Z."/>
            <person name="Yang X."/>
            <person name="Kozik A."/>
            <person name="Arikit S."/>
            <person name="Song C."/>
            <person name="Xia L."/>
            <person name="Froenicke L."/>
            <person name="Lavelle D.O."/>
            <person name="Truco M.J."/>
            <person name="Xia R."/>
            <person name="Zhu S."/>
            <person name="Xu C."/>
            <person name="Xu H."/>
            <person name="Xu X."/>
            <person name="Cox K."/>
            <person name="Korf I."/>
            <person name="Meyers B.C."/>
            <person name="Michelmore R.W."/>
        </authorList>
    </citation>
    <scope>NUCLEOTIDE SEQUENCE [LARGE SCALE GENOMIC DNA]</scope>
    <source>
        <strain evidence="3">cv. Salinas</strain>
        <tissue evidence="2">Seedlings</tissue>
    </source>
</reference>
<proteinExistence type="predicted"/>